<feature type="transmembrane region" description="Helical" evidence="6">
    <location>
        <begin position="375"/>
        <end position="398"/>
    </location>
</feature>
<gene>
    <name evidence="9" type="ORF">ACFFI0_03350</name>
</gene>
<feature type="domain" description="MacB-like periplasmic core" evidence="8">
    <location>
        <begin position="20"/>
        <end position="203"/>
    </location>
</feature>
<evidence type="ECO:0000256" key="4">
    <source>
        <dbReference type="ARBA" id="ARBA00022989"/>
    </source>
</evidence>
<evidence type="ECO:0000259" key="7">
    <source>
        <dbReference type="Pfam" id="PF02687"/>
    </source>
</evidence>
<dbReference type="InterPro" id="IPR003838">
    <property type="entry name" value="ABC3_permease_C"/>
</dbReference>
<evidence type="ECO:0000256" key="6">
    <source>
        <dbReference type="SAM" id="Phobius"/>
    </source>
</evidence>
<feature type="transmembrane region" description="Helical" evidence="6">
    <location>
        <begin position="332"/>
        <end position="355"/>
    </location>
</feature>
<protein>
    <submittedName>
        <fullName evidence="9">ABC transporter permease</fullName>
    </submittedName>
</protein>
<keyword evidence="10" id="KW-1185">Reference proteome</keyword>
<comment type="caution">
    <text evidence="9">The sequence shown here is derived from an EMBL/GenBank/DDBJ whole genome shotgun (WGS) entry which is preliminary data.</text>
</comment>
<dbReference type="RefSeq" id="WP_130854693.1">
    <property type="nucleotide sequence ID" value="NZ_JBHLWO010000001.1"/>
</dbReference>
<keyword evidence="5 6" id="KW-0472">Membrane</keyword>
<evidence type="ECO:0000313" key="10">
    <source>
        <dbReference type="Proteomes" id="UP001589774"/>
    </source>
</evidence>
<dbReference type="Proteomes" id="UP001589774">
    <property type="component" value="Unassembled WGS sequence"/>
</dbReference>
<feature type="transmembrane region" description="Helical" evidence="6">
    <location>
        <begin position="281"/>
        <end position="303"/>
    </location>
</feature>
<dbReference type="PANTHER" id="PTHR30572:SF18">
    <property type="entry name" value="ABC-TYPE MACROLIDE FAMILY EXPORT SYSTEM PERMEASE COMPONENT 2"/>
    <property type="match status" value="1"/>
</dbReference>
<accession>A0ABV6HEL7</accession>
<reference evidence="9 10" key="1">
    <citation type="submission" date="2024-09" db="EMBL/GenBank/DDBJ databases">
        <authorList>
            <person name="Sun Q."/>
            <person name="Mori K."/>
        </authorList>
    </citation>
    <scope>NUCLEOTIDE SEQUENCE [LARGE SCALE GENOMIC DNA]</scope>
    <source>
        <strain evidence="9 10">CCM 7765</strain>
    </source>
</reference>
<evidence type="ECO:0000256" key="2">
    <source>
        <dbReference type="ARBA" id="ARBA00022475"/>
    </source>
</evidence>
<sequence length="790" mass="88305">MIKNYFKIALRNLIRHKSFSSLNIAGLAVGMASSILILLWIRNEKSYDRFHEHTNEIYRITAVASDDFKAAVNPAGMPAELKAKIPAIKNAVRLSHPSTNAFEYQDKKFEEKRGFFVDSTFFDVFSFPLISGNQATALKRPDALLITENFAKKYFGNTDPIGKTLKINNEKLLTITAVLANVPTNSHLQFDYLMPMAAIAKTHNDLIQNTWKNFNFYSYIQLNRDFEANEANLLALESQMNALYKSHETNQKITFHLQPLRDIHLHSHLQVELSDNGNIQYVNILSLVAVFILLVACINFMNLATARSGRRAKEVGLRKVVGAARSQLAGQFLGESVLISCLSLFIAITLVWLLLPAFNYLAGKELAIRLFDGKLVFILIGIALITGFIAGSYPALFLSGFQPIKVLKGQMKLGGKGDLLFRNTLVVLQFVVSIVLLIGTAVVYRQLNYIKNMNLGYEKSNLLYVPMKGDIWNRQTAYKSELEQNPLTANFTITNDLPTNLTSGTINVQWEGKDPNAQVVIPSLSVSERFFEVFQMKIISGRGFSKDFRGDSSNYVINEKLAKMMGLTAATAVGKPLAMWDKRGTVIGVVKDFNFKPIQQAIEPIILEPNRWGGVVAVRTQPGKTEATIKALEKINTRLNPGFPFSYSFLDQDLANLYRGEQQLGSLFNLFAILATFISCLGLYGLSAYMAEQRFKEIGVRKVLGASVLSVVRLLSIRFMRLIFIAILIAVPLSWYAIHSWLNDFAYHINLSWVVFVIGSIAALVIALLTISYESIKAAIANPVDSLRSE</sequence>
<evidence type="ECO:0000259" key="8">
    <source>
        <dbReference type="Pfam" id="PF12704"/>
    </source>
</evidence>
<feature type="domain" description="MacB-like periplasmic core" evidence="8">
    <location>
        <begin position="432"/>
        <end position="632"/>
    </location>
</feature>
<feature type="transmembrane region" description="Helical" evidence="6">
    <location>
        <begin position="667"/>
        <end position="686"/>
    </location>
</feature>
<dbReference type="Pfam" id="PF02687">
    <property type="entry name" value="FtsX"/>
    <property type="match status" value="2"/>
</dbReference>
<dbReference type="PANTHER" id="PTHR30572">
    <property type="entry name" value="MEMBRANE COMPONENT OF TRANSPORTER-RELATED"/>
    <property type="match status" value="1"/>
</dbReference>
<dbReference type="Pfam" id="PF12704">
    <property type="entry name" value="MacB_PCD"/>
    <property type="match status" value="2"/>
</dbReference>
<evidence type="ECO:0000256" key="5">
    <source>
        <dbReference type="ARBA" id="ARBA00023136"/>
    </source>
</evidence>
<name>A0ABV6HEL7_9SPHI</name>
<feature type="domain" description="ABC3 transporter permease C-terminal" evidence="7">
    <location>
        <begin position="287"/>
        <end position="400"/>
    </location>
</feature>
<evidence type="ECO:0000256" key="3">
    <source>
        <dbReference type="ARBA" id="ARBA00022692"/>
    </source>
</evidence>
<organism evidence="9 10">
    <name type="scientific">Olivibacter oleidegradans</name>
    <dbReference type="NCBI Taxonomy" id="760123"/>
    <lineage>
        <taxon>Bacteria</taxon>
        <taxon>Pseudomonadati</taxon>
        <taxon>Bacteroidota</taxon>
        <taxon>Sphingobacteriia</taxon>
        <taxon>Sphingobacteriales</taxon>
        <taxon>Sphingobacteriaceae</taxon>
        <taxon>Olivibacter</taxon>
    </lineage>
</organism>
<feature type="domain" description="ABC3 transporter permease C-terminal" evidence="7">
    <location>
        <begin position="670"/>
        <end position="782"/>
    </location>
</feature>
<feature type="transmembrane region" description="Helical" evidence="6">
    <location>
        <begin position="419"/>
        <end position="444"/>
    </location>
</feature>
<feature type="transmembrane region" description="Helical" evidence="6">
    <location>
        <begin position="719"/>
        <end position="738"/>
    </location>
</feature>
<evidence type="ECO:0000256" key="1">
    <source>
        <dbReference type="ARBA" id="ARBA00004651"/>
    </source>
</evidence>
<evidence type="ECO:0000313" key="9">
    <source>
        <dbReference type="EMBL" id="MFC0317326.1"/>
    </source>
</evidence>
<keyword evidence="4 6" id="KW-1133">Transmembrane helix</keyword>
<keyword evidence="3 6" id="KW-0812">Transmembrane</keyword>
<feature type="transmembrane region" description="Helical" evidence="6">
    <location>
        <begin position="750"/>
        <end position="771"/>
    </location>
</feature>
<comment type="subcellular location">
    <subcellularLocation>
        <location evidence="1">Cell membrane</location>
        <topology evidence="1">Multi-pass membrane protein</topology>
    </subcellularLocation>
</comment>
<proteinExistence type="predicted"/>
<dbReference type="InterPro" id="IPR050250">
    <property type="entry name" value="Macrolide_Exporter_MacB"/>
</dbReference>
<dbReference type="EMBL" id="JBHLWO010000001">
    <property type="protein sequence ID" value="MFC0317326.1"/>
    <property type="molecule type" value="Genomic_DNA"/>
</dbReference>
<keyword evidence="2" id="KW-1003">Cell membrane</keyword>
<dbReference type="InterPro" id="IPR025857">
    <property type="entry name" value="MacB_PCD"/>
</dbReference>
<feature type="transmembrane region" description="Helical" evidence="6">
    <location>
        <begin position="21"/>
        <end position="41"/>
    </location>
</feature>